<feature type="transmembrane region" description="Helical" evidence="1">
    <location>
        <begin position="273"/>
        <end position="294"/>
    </location>
</feature>
<keyword evidence="1" id="KW-1133">Transmembrane helix</keyword>
<organism evidence="2 3">
    <name type="scientific">Halorubrum salipaludis</name>
    <dbReference type="NCBI Taxonomy" id="2032630"/>
    <lineage>
        <taxon>Archaea</taxon>
        <taxon>Methanobacteriati</taxon>
        <taxon>Methanobacteriota</taxon>
        <taxon>Stenosarchaea group</taxon>
        <taxon>Halobacteria</taxon>
        <taxon>Halobacteriales</taxon>
        <taxon>Haloferacaceae</taxon>
        <taxon>Halorubrum</taxon>
    </lineage>
</organism>
<dbReference type="EMBL" id="NSKC01000001">
    <property type="protein sequence ID" value="PAU85463.1"/>
    <property type="molecule type" value="Genomic_DNA"/>
</dbReference>
<proteinExistence type="predicted"/>
<evidence type="ECO:0000256" key="1">
    <source>
        <dbReference type="SAM" id="Phobius"/>
    </source>
</evidence>
<feature type="transmembrane region" description="Helical" evidence="1">
    <location>
        <begin position="362"/>
        <end position="378"/>
    </location>
</feature>
<feature type="transmembrane region" description="Helical" evidence="1">
    <location>
        <begin position="306"/>
        <end position="326"/>
    </location>
</feature>
<dbReference type="Proteomes" id="UP000218083">
    <property type="component" value="Unassembled WGS sequence"/>
</dbReference>
<evidence type="ECO:0000313" key="3">
    <source>
        <dbReference type="Proteomes" id="UP000218083"/>
    </source>
</evidence>
<reference evidence="2 3" key="1">
    <citation type="submission" date="2017-08" db="EMBL/GenBank/DDBJ databases">
        <title>The strain WRN001 was isolated from Binhai saline alkaline soil, Tianjin, China.</title>
        <authorList>
            <person name="Liu D."/>
            <person name="Zhang G."/>
        </authorList>
    </citation>
    <scope>NUCLEOTIDE SEQUENCE [LARGE SCALE GENOMIC DNA]</scope>
    <source>
        <strain evidence="2 3">WN019</strain>
    </source>
</reference>
<keyword evidence="1" id="KW-0812">Transmembrane</keyword>
<evidence type="ECO:0000313" key="2">
    <source>
        <dbReference type="EMBL" id="PAU85463.1"/>
    </source>
</evidence>
<dbReference type="OrthoDB" id="343201at2157"/>
<dbReference type="AlphaFoldDB" id="A0A2A2FLL8"/>
<feature type="transmembrane region" description="Helical" evidence="1">
    <location>
        <begin position="333"/>
        <end position="356"/>
    </location>
</feature>
<keyword evidence="1" id="KW-0472">Membrane</keyword>
<dbReference type="RefSeq" id="WP_095635577.1">
    <property type="nucleotide sequence ID" value="NZ_NSKC01000001.1"/>
</dbReference>
<keyword evidence="3" id="KW-1185">Reference proteome</keyword>
<protein>
    <submittedName>
        <fullName evidence="2">Uncharacterized protein</fullName>
    </submittedName>
</protein>
<feature type="transmembrane region" description="Helical" evidence="1">
    <location>
        <begin position="230"/>
        <end position="248"/>
    </location>
</feature>
<accession>A0A2A2FLL8</accession>
<gene>
    <name evidence="2" type="ORF">CK500_01980</name>
</gene>
<feature type="transmembrane region" description="Helical" evidence="1">
    <location>
        <begin position="385"/>
        <end position="403"/>
    </location>
</feature>
<name>A0A2A2FLL8_9EURY</name>
<sequence>MKRTAIVVALLVAVGVGLAASGFFAGAGDEAPPPTVEEPAPSGVEEASLVEVAGEYRLWPYTSRSTDPAGRTLAINVLFHADAETTRAAIEGRSGADWEETEEAEAAATTASDAEQVGAIVERDWADAHSSDRYSYVEGPDGGVWLEETFELHDGAYLGVRDHLRAYESPDGAYTAVQAHEEYYDWFRLRHTVPGIDAPAVRLEDEFIRGGVDAEVSREYRGIEGGWSDGWVSVIELAALATLSGALLRRRTRAAAVELAGRARREAGRHADAALLGAALAAVIVGVRVAGVALETAYPGVGPKLIAAPLYLAIAVGIPGLVVARAPDSEPSAALLGVVIGLGAGFVIDFAALGVAVPPDLLVHRVALLAAIGVVALGRAAGDRPVLAAGLAAWAVGLALPLADVI</sequence>
<comment type="caution">
    <text evidence="2">The sequence shown here is derived from an EMBL/GenBank/DDBJ whole genome shotgun (WGS) entry which is preliminary data.</text>
</comment>